<dbReference type="InterPro" id="IPR024395">
    <property type="entry name" value="CLASP_N_dom"/>
</dbReference>
<dbReference type="Proteomes" id="UP001044222">
    <property type="component" value="Unassembled WGS sequence"/>
</dbReference>
<dbReference type="GO" id="GO:0072686">
    <property type="term" value="C:mitotic spindle"/>
    <property type="evidence" value="ECO:0007669"/>
    <property type="project" value="TreeGrafter"/>
</dbReference>
<keyword evidence="12" id="KW-0995">Kinetochore</keyword>
<comment type="caution">
    <text evidence="20">The sequence shown here is derived from an EMBL/GenBank/DDBJ whole genome shotgun (WGS) entry which is preliminary data.</text>
</comment>
<keyword evidence="8" id="KW-0132">Cell division</keyword>
<dbReference type="GO" id="GO:0000776">
    <property type="term" value="C:kinetochore"/>
    <property type="evidence" value="ECO:0007669"/>
    <property type="project" value="UniProtKB-KW"/>
</dbReference>
<comment type="subcellular location">
    <subcellularLocation>
        <location evidence="4">Chromosome</location>
        <location evidence="4">Centromere</location>
        <location evidence="4">Kinetochore</location>
    </subcellularLocation>
    <subcellularLocation>
        <location evidence="2">Cytoplasm</location>
        <location evidence="2">Cytoskeleton</location>
        <location evidence="2">Microtubule organizing center</location>
        <location evidence="2">Centrosome</location>
    </subcellularLocation>
    <subcellularLocation>
        <location evidence="1">Cytoplasm</location>
        <location evidence="1">Cytoskeleton</location>
        <location evidence="1">Spindle</location>
    </subcellularLocation>
    <subcellularLocation>
        <location evidence="3">Golgi apparatus</location>
        <location evidence="3">trans-Golgi network</location>
    </subcellularLocation>
</comment>
<keyword evidence="10" id="KW-0677">Repeat</keyword>
<dbReference type="Gene3D" id="1.25.10.10">
    <property type="entry name" value="Leucine-rich Repeat Variant"/>
    <property type="match status" value="5"/>
</dbReference>
<reference evidence="20" key="1">
    <citation type="submission" date="2021-01" db="EMBL/GenBank/DDBJ databases">
        <title>A chromosome-scale assembly of European eel, Anguilla anguilla.</title>
        <authorList>
            <person name="Henkel C."/>
            <person name="Jong-Raadsen S.A."/>
            <person name="Dufour S."/>
            <person name="Weltzien F.-A."/>
            <person name="Palstra A.P."/>
            <person name="Pelster B."/>
            <person name="Spaink H.P."/>
            <person name="Van Den Thillart G.E."/>
            <person name="Jansen H."/>
            <person name="Zahm M."/>
            <person name="Klopp C."/>
            <person name="Cedric C."/>
            <person name="Louis A."/>
            <person name="Berthelot C."/>
            <person name="Parey E."/>
            <person name="Roest Crollius H."/>
            <person name="Montfort J."/>
            <person name="Robinson-Rechavi M."/>
            <person name="Bucao C."/>
            <person name="Bouchez O."/>
            <person name="Gislard M."/>
            <person name="Lluch J."/>
            <person name="Milhes M."/>
            <person name="Lampietro C."/>
            <person name="Lopez Roques C."/>
            <person name="Donnadieu C."/>
            <person name="Braasch I."/>
            <person name="Desvignes T."/>
            <person name="Postlethwait J."/>
            <person name="Bobe J."/>
            <person name="Guiguen Y."/>
            <person name="Dirks R."/>
        </authorList>
    </citation>
    <scope>NUCLEOTIDE SEQUENCE</scope>
    <source>
        <strain evidence="20">Tag_6206</strain>
        <tissue evidence="20">Liver</tissue>
    </source>
</reference>
<dbReference type="EMBL" id="JAFIRN010000003">
    <property type="protein sequence ID" value="KAG5852836.1"/>
    <property type="molecule type" value="Genomic_DNA"/>
</dbReference>
<protein>
    <recommendedName>
        <fullName evidence="19">TOG domain-containing protein</fullName>
    </recommendedName>
</protein>
<feature type="compositionally biased region" description="Low complexity" evidence="18">
    <location>
        <begin position="544"/>
        <end position="564"/>
    </location>
</feature>
<evidence type="ECO:0000256" key="4">
    <source>
        <dbReference type="ARBA" id="ARBA00004629"/>
    </source>
</evidence>
<dbReference type="InterPro" id="IPR016024">
    <property type="entry name" value="ARM-type_fold"/>
</dbReference>
<feature type="region of interest" description="Disordered" evidence="18">
    <location>
        <begin position="542"/>
        <end position="596"/>
    </location>
</feature>
<dbReference type="GO" id="GO:0045180">
    <property type="term" value="C:basal cortex"/>
    <property type="evidence" value="ECO:0007669"/>
    <property type="project" value="TreeGrafter"/>
</dbReference>
<feature type="compositionally biased region" description="Basic and acidic residues" evidence="18">
    <location>
        <begin position="1210"/>
        <end position="1229"/>
    </location>
</feature>
<evidence type="ECO:0000256" key="3">
    <source>
        <dbReference type="ARBA" id="ARBA00004601"/>
    </source>
</evidence>
<evidence type="ECO:0000256" key="13">
    <source>
        <dbReference type="ARBA" id="ARBA00023034"/>
    </source>
</evidence>
<feature type="region of interest" description="Disordered" evidence="18">
    <location>
        <begin position="634"/>
        <end position="775"/>
    </location>
</feature>
<dbReference type="GO" id="GO:0005876">
    <property type="term" value="C:spindle microtubule"/>
    <property type="evidence" value="ECO:0007669"/>
    <property type="project" value="TreeGrafter"/>
</dbReference>
<feature type="compositionally biased region" description="Low complexity" evidence="18">
    <location>
        <begin position="839"/>
        <end position="849"/>
    </location>
</feature>
<dbReference type="InterPro" id="IPR057546">
    <property type="entry name" value="HEAT_GCN1"/>
</dbReference>
<feature type="compositionally biased region" description="Polar residues" evidence="18">
    <location>
        <begin position="583"/>
        <end position="592"/>
    </location>
</feature>
<dbReference type="GO" id="GO:0043515">
    <property type="term" value="F:kinetochore binding"/>
    <property type="evidence" value="ECO:0007669"/>
    <property type="project" value="TreeGrafter"/>
</dbReference>
<sequence>MEPSMESCLAQVLQKDVGRRLQVGQEIIDFIADRQKSQDLEQDQTMLDRMVDAIATTWVNSSNFKVALLGMDILSALVTRLQDRFRTQIGTVLPSLMDRLGDSKDQVREQDQALLLKIMDQAASPQYVWDRMLGGFKHKNNRTREGVCLCLIATLNAYGAQGLTLSKIVPHICNLLGDPTSQVRDGAINCLVETYRHVGEKVRMDLSKKGIPQSRLNVIFSKFDEVQRSGNMILSSASEKNFDDEDSVDGGRSSSSKSAPASGRKVVSMGSIRRPGTAAPKGTGKEGASAGAVDEEDFIRAFEDVPTLQIYSNRELEDAMSKVREVLSDDKHDWEHRIVALKKVRSLLLGGAVEFEGFFQQLRLLEASLKLSAKDLRSQVVREACITLGHLSSVLGNRFDHGAENIMPTLLNLVPNSAKIMATSGMAAIRLIIRHTHYPRLIPIMTSNCTSKSVAVRRRCYEFLDLLLQEWQTHSLERHVAVLTETIKKGIHDADSEARSVARKCYWGFHGHFSREAEHLFQALESSYQKALQSHLKSSDSIVSLPQSDRSSSSSQESLNRPLSAKSHIGSSISRTKGVAPRVSSTPGSLQRSRSDIDVNAAASAKHRMTAVPSASPFSSAAALPPGSYASLGRVRTRRQSSGSAVGVNTAVTDSRGRSRAKVVSQSQPGSRSSSPGKLLGHTYGRVPRAAAAAAATPADKRTKIPRSQGCSRETSPSRLGLARSSRIPRPSMSQGCSRESSRDTSPARGFTPLASRRHSRSTSALSTADPAGQSDRFGLVHQARISASVNAMRVLNTGTEVEAAVADALLLGDSRNKRKPVRRRYESPGIYSDDDANSDASSACSERSSNWSERKEGLVGLQNLLKSQRILSRVELKRLCEIFTRMFADPHSKVFSMFLETLVDFITIHREDLQDWLFVLLTQLLKKMGADLLGSVQAKVQKALDVTRDSFPFDQQFNILMRFIVDQTQTPNLKVKVAILKYIESLARQMDPADFVNSSETRLAVSRIITWTTEPKSSDVRKTLHNWAGEDLSGRPSTTPSLPGEGNLEERCKQAAQVVLISLFELNTPEFTMLLGALPKTFQDGATKLLHNHLKNSSNASVGSPSNTIGRTPSAPHQPHQPPHLPHQLLPRGAFTQPAVGLECRRAVQARPSPSAASPPLPAAPSLKAFRRAYSPSMLEYDTENMNSEEIYSSLRGVTEAIQSFSYRSQEDLNRPIKREGKKDDASGRDGVAASPAWTRGWAWTPYGDTISAYDKSALKEAVFDDDVEQFRDGRRQDCGENKMLHPKGFAPGKGPLDHSDLVADLLKELSNHNERVEERRGALVELLKITREDNLAVWDEHFKTILLLLLETLGDKDHTIRALALRVLKEILRNQPARFKNYAELTIMKTLEAHKDSHKEVVRAAEEAASTLAGSIHPEQCIKLLPDIIPGLLQGYDNTESSVRKASVFCLVAIYSVIGEELKPHLAQLTGSKMKLLNLYIKRAQTTNSNSSSSSDVSTHS</sequence>
<dbReference type="Pfam" id="PF12348">
    <property type="entry name" value="CLASP_N"/>
    <property type="match status" value="1"/>
</dbReference>
<dbReference type="GO" id="GO:0007026">
    <property type="term" value="P:negative regulation of microtubule depolymerization"/>
    <property type="evidence" value="ECO:0007669"/>
    <property type="project" value="UniProtKB-ARBA"/>
</dbReference>
<dbReference type="Pfam" id="PF21041">
    <property type="entry name" value="XMAP215_CLASP_TOG"/>
    <property type="match status" value="1"/>
</dbReference>
<evidence type="ECO:0000256" key="5">
    <source>
        <dbReference type="ARBA" id="ARBA00009549"/>
    </source>
</evidence>
<feature type="domain" description="TOG" evidence="19">
    <location>
        <begin position="830"/>
        <end position="1062"/>
    </location>
</feature>
<dbReference type="GO" id="GO:0005881">
    <property type="term" value="C:cytoplasmic microtubule"/>
    <property type="evidence" value="ECO:0007669"/>
    <property type="project" value="TreeGrafter"/>
</dbReference>
<comment type="similarity">
    <text evidence="5">Belongs to the CLASP family.</text>
</comment>
<keyword evidence="11" id="KW-0498">Mitosis</keyword>
<feature type="domain" description="TOG" evidence="19">
    <location>
        <begin position="1293"/>
        <end position="1492"/>
    </location>
</feature>
<evidence type="ECO:0000256" key="2">
    <source>
        <dbReference type="ARBA" id="ARBA00004300"/>
    </source>
</evidence>
<proteinExistence type="inferred from homology"/>
<feature type="compositionally biased region" description="Low complexity" evidence="18">
    <location>
        <begin position="663"/>
        <end position="677"/>
    </location>
</feature>
<evidence type="ECO:0000256" key="12">
    <source>
        <dbReference type="ARBA" id="ARBA00022838"/>
    </source>
</evidence>
<evidence type="ECO:0000256" key="7">
    <source>
        <dbReference type="ARBA" id="ARBA00022490"/>
    </source>
</evidence>
<keyword evidence="9" id="KW-0493">Microtubule</keyword>
<dbReference type="InterPro" id="IPR021133">
    <property type="entry name" value="HEAT_type_2"/>
</dbReference>
<dbReference type="GO" id="GO:0005794">
    <property type="term" value="C:Golgi apparatus"/>
    <property type="evidence" value="ECO:0007669"/>
    <property type="project" value="UniProtKB-SubCell"/>
</dbReference>
<feature type="domain" description="TOG" evidence="19">
    <location>
        <begin position="1"/>
        <end position="232"/>
    </location>
</feature>
<name>A0A9D3S5M8_ANGAN</name>
<dbReference type="PANTHER" id="PTHR21567:SF28">
    <property type="entry name" value="CLIP-ASSOCIATING PROTEIN 1"/>
    <property type="match status" value="1"/>
</dbReference>
<keyword evidence="6" id="KW-0158">Chromosome</keyword>
<evidence type="ECO:0000313" key="20">
    <source>
        <dbReference type="EMBL" id="KAG5852836.1"/>
    </source>
</evidence>
<feature type="compositionally biased region" description="Polar residues" evidence="18">
    <location>
        <begin position="1097"/>
        <end position="1112"/>
    </location>
</feature>
<keyword evidence="7" id="KW-0963">Cytoplasm</keyword>
<evidence type="ECO:0000259" key="19">
    <source>
        <dbReference type="SMART" id="SM01349"/>
    </source>
</evidence>
<dbReference type="GO" id="GO:0005813">
    <property type="term" value="C:centrosome"/>
    <property type="evidence" value="ECO:0007669"/>
    <property type="project" value="UniProtKB-SubCell"/>
</dbReference>
<feature type="region of interest" description="Disordered" evidence="18">
    <location>
        <begin position="1097"/>
        <end position="1132"/>
    </location>
</feature>
<evidence type="ECO:0000256" key="1">
    <source>
        <dbReference type="ARBA" id="ARBA00004186"/>
    </source>
</evidence>
<dbReference type="PROSITE" id="PS50077">
    <property type="entry name" value="HEAT_REPEAT"/>
    <property type="match status" value="1"/>
</dbReference>
<keyword evidence="14" id="KW-0206">Cytoskeleton</keyword>
<dbReference type="InterPro" id="IPR011989">
    <property type="entry name" value="ARM-like"/>
</dbReference>
<evidence type="ECO:0000256" key="10">
    <source>
        <dbReference type="ARBA" id="ARBA00022737"/>
    </source>
</evidence>
<evidence type="ECO:0000313" key="21">
    <source>
        <dbReference type="Proteomes" id="UP001044222"/>
    </source>
</evidence>
<dbReference type="InterPro" id="IPR048491">
    <property type="entry name" value="XMAP215_CLASP_TOG"/>
</dbReference>
<dbReference type="FunFam" id="1.25.10.10:FF:000005">
    <property type="entry name" value="CLIP-associating protein 1 isoform 2"/>
    <property type="match status" value="1"/>
</dbReference>
<feature type="region of interest" description="Disordered" evidence="18">
    <location>
        <begin position="821"/>
        <end position="849"/>
    </location>
</feature>
<feature type="region of interest" description="Disordered" evidence="18">
    <location>
        <begin position="237"/>
        <end position="291"/>
    </location>
</feature>
<evidence type="ECO:0000256" key="8">
    <source>
        <dbReference type="ARBA" id="ARBA00022618"/>
    </source>
</evidence>
<dbReference type="PANTHER" id="PTHR21567">
    <property type="entry name" value="CLASP"/>
    <property type="match status" value="1"/>
</dbReference>
<dbReference type="FunFam" id="1.25.10.10:FF:000031">
    <property type="entry name" value="CLIP-associating protein 1 isoform 2"/>
    <property type="match status" value="1"/>
</dbReference>
<keyword evidence="21" id="KW-1185">Reference proteome</keyword>
<dbReference type="GO" id="GO:0090307">
    <property type="term" value="P:mitotic spindle assembly"/>
    <property type="evidence" value="ECO:0007669"/>
    <property type="project" value="TreeGrafter"/>
</dbReference>
<dbReference type="GO" id="GO:0040001">
    <property type="term" value="P:establishment of mitotic spindle localization"/>
    <property type="evidence" value="ECO:0007669"/>
    <property type="project" value="TreeGrafter"/>
</dbReference>
<evidence type="ECO:0000256" key="14">
    <source>
        <dbReference type="ARBA" id="ARBA00023212"/>
    </source>
</evidence>
<accession>A0A9D3S5M8</accession>
<feature type="region of interest" description="Disordered" evidence="18">
    <location>
        <begin position="1210"/>
        <end position="1234"/>
    </location>
</feature>
<dbReference type="SUPFAM" id="SSF48371">
    <property type="entry name" value="ARM repeat"/>
    <property type="match status" value="2"/>
</dbReference>
<evidence type="ECO:0000256" key="18">
    <source>
        <dbReference type="SAM" id="MobiDB-lite"/>
    </source>
</evidence>
<organism evidence="20 21">
    <name type="scientific">Anguilla anguilla</name>
    <name type="common">European freshwater eel</name>
    <name type="synonym">Muraena anguilla</name>
    <dbReference type="NCBI Taxonomy" id="7936"/>
    <lineage>
        <taxon>Eukaryota</taxon>
        <taxon>Metazoa</taxon>
        <taxon>Chordata</taxon>
        <taxon>Craniata</taxon>
        <taxon>Vertebrata</taxon>
        <taxon>Euteleostomi</taxon>
        <taxon>Actinopterygii</taxon>
        <taxon>Neopterygii</taxon>
        <taxon>Teleostei</taxon>
        <taxon>Anguilliformes</taxon>
        <taxon>Anguillidae</taxon>
        <taxon>Anguilla</taxon>
    </lineage>
</organism>
<evidence type="ECO:0000256" key="15">
    <source>
        <dbReference type="ARBA" id="ARBA00023306"/>
    </source>
</evidence>
<dbReference type="GO" id="GO:0051301">
    <property type="term" value="P:cell division"/>
    <property type="evidence" value="ECO:0007669"/>
    <property type="project" value="UniProtKB-KW"/>
</dbReference>
<dbReference type="Pfam" id="PF23271">
    <property type="entry name" value="HEAT_GCN1"/>
    <property type="match status" value="1"/>
</dbReference>
<feature type="repeat" description="HEAT" evidence="17">
    <location>
        <begin position="168"/>
        <end position="206"/>
    </location>
</feature>
<dbReference type="SMART" id="SM01349">
    <property type="entry name" value="TOG"/>
    <property type="match status" value="4"/>
</dbReference>
<dbReference type="GO" id="GO:0008017">
    <property type="term" value="F:microtubule binding"/>
    <property type="evidence" value="ECO:0007669"/>
    <property type="project" value="TreeGrafter"/>
</dbReference>
<feature type="domain" description="TOG" evidence="19">
    <location>
        <begin position="315"/>
        <end position="547"/>
    </location>
</feature>
<evidence type="ECO:0000256" key="6">
    <source>
        <dbReference type="ARBA" id="ARBA00022454"/>
    </source>
</evidence>
<feature type="compositionally biased region" description="Low complexity" evidence="18">
    <location>
        <begin position="251"/>
        <end position="265"/>
    </location>
</feature>
<dbReference type="InterPro" id="IPR034085">
    <property type="entry name" value="TOG"/>
</dbReference>
<keyword evidence="15" id="KW-0131">Cell cycle</keyword>
<keyword evidence="16" id="KW-0137">Centromere</keyword>
<evidence type="ECO:0000256" key="11">
    <source>
        <dbReference type="ARBA" id="ARBA00022776"/>
    </source>
</evidence>
<feature type="compositionally biased region" description="Polar residues" evidence="18">
    <location>
        <begin position="709"/>
        <end position="718"/>
    </location>
</feature>
<evidence type="ECO:0000256" key="16">
    <source>
        <dbReference type="ARBA" id="ARBA00023328"/>
    </source>
</evidence>
<evidence type="ECO:0000256" key="17">
    <source>
        <dbReference type="PROSITE-ProRule" id="PRU00103"/>
    </source>
</evidence>
<gene>
    <name evidence="20" type="ORF">ANANG_G00066770</name>
</gene>
<evidence type="ECO:0000256" key="9">
    <source>
        <dbReference type="ARBA" id="ARBA00022701"/>
    </source>
</evidence>
<keyword evidence="13" id="KW-0333">Golgi apparatus</keyword>